<name>A0A840QA55_9PSEU</name>
<keyword evidence="3" id="KW-1185">Reference proteome</keyword>
<dbReference type="CDD" id="cd09176">
    <property type="entry name" value="PLDc_unchar6"/>
    <property type="match status" value="1"/>
</dbReference>
<dbReference type="AlphaFoldDB" id="A0A840QA55"/>
<reference evidence="2 3" key="1">
    <citation type="submission" date="2020-08" db="EMBL/GenBank/DDBJ databases">
        <title>Sequencing the genomes of 1000 actinobacteria strains.</title>
        <authorList>
            <person name="Klenk H.-P."/>
        </authorList>
    </citation>
    <scope>NUCLEOTIDE SEQUENCE [LARGE SCALE GENOMIC DNA]</scope>
    <source>
        <strain evidence="2 3">DSM 45584</strain>
    </source>
</reference>
<dbReference type="SUPFAM" id="SSF56024">
    <property type="entry name" value="Phospholipase D/nuclease"/>
    <property type="match status" value="1"/>
</dbReference>
<feature type="region of interest" description="Disordered" evidence="1">
    <location>
        <begin position="293"/>
        <end position="313"/>
    </location>
</feature>
<evidence type="ECO:0000256" key="1">
    <source>
        <dbReference type="SAM" id="MobiDB-lite"/>
    </source>
</evidence>
<comment type="caution">
    <text evidence="2">The sequence shown here is derived from an EMBL/GenBank/DDBJ whole genome shotgun (WGS) entry which is preliminary data.</text>
</comment>
<proteinExistence type="predicted"/>
<organism evidence="2 3">
    <name type="scientific">Saccharopolyspora phatthalungensis</name>
    <dbReference type="NCBI Taxonomy" id="664693"/>
    <lineage>
        <taxon>Bacteria</taxon>
        <taxon>Bacillati</taxon>
        <taxon>Actinomycetota</taxon>
        <taxon>Actinomycetes</taxon>
        <taxon>Pseudonocardiales</taxon>
        <taxon>Pseudonocardiaceae</taxon>
        <taxon>Saccharopolyspora</taxon>
    </lineage>
</organism>
<dbReference type="Gene3D" id="3.30.870.10">
    <property type="entry name" value="Endonuclease Chain A"/>
    <property type="match status" value="1"/>
</dbReference>
<dbReference type="RefSeq" id="WP_184724858.1">
    <property type="nucleotide sequence ID" value="NZ_JACHIW010000001.1"/>
</dbReference>
<dbReference type="Proteomes" id="UP000584374">
    <property type="component" value="Unassembled WGS sequence"/>
</dbReference>
<sequence>MAQRPAHGGGELMLAPDSRHLFSDVLRPPPGYVVDVAVGTTYSLDLAALLLVPMTFALHDATDMRGQLNDPVAVLHGLRRHADHTTVFCQAGELAVPRSYQPLFAHLEDVVHEVTAPAEGRLFHPKLWAVRLRSPDGELQHRVVCLSRNLTFDRSWDTVVRLDETDAGARKTITAEPLRDFLSALPGRSVTTVSAQRRRQINDLVAGLEGVVFEVPAPFRSGELLPLGLGTGNDPFAGPVSRAVVISPFLDAAFTALVCDNVAERTWVSRSETFDRMGGDAFADDSVFVLQPQAESDDGSGEPDQQPHDAGVPSRLSGLHAKVLVLEERGSATVISGSANATWAGWNGNVEFGVALTGPSDTCGVESLLADAGSGKMSFRSVLMPYETTAEAASEPVVEALEYEIDEWLRTVATEPLDLFIEGDVEPFNVLLRLPDVPALGTTRVAPAPLRFVTHSRDWERELTWQRLTLRDLSPYIAVEVQVQRDRVTATGRRLLVARLHGDVADRGARLLSQFLRSKDDVLRLLLLLLGDEAAAELFAAELAGGEAGKRWKRAATADTPLFERFVRALANDHAALERVHNLRNEMESDPYLVDLLPEGFDELWQPVRQVWQEQAR</sequence>
<evidence type="ECO:0000313" key="3">
    <source>
        <dbReference type="Proteomes" id="UP000584374"/>
    </source>
</evidence>
<evidence type="ECO:0008006" key="4">
    <source>
        <dbReference type="Google" id="ProtNLM"/>
    </source>
</evidence>
<evidence type="ECO:0000313" key="2">
    <source>
        <dbReference type="EMBL" id="MBB5153703.1"/>
    </source>
</evidence>
<accession>A0A840QA55</accession>
<protein>
    <recommendedName>
        <fullName evidence="4">PLD phosphodiesterase domain-containing protein</fullName>
    </recommendedName>
</protein>
<gene>
    <name evidence="2" type="ORF">BJ970_001237</name>
</gene>
<dbReference type="EMBL" id="JACHIW010000001">
    <property type="protein sequence ID" value="MBB5153703.1"/>
    <property type="molecule type" value="Genomic_DNA"/>
</dbReference>
<dbReference type="InterPro" id="IPR059166">
    <property type="entry name" value="PLD-like_cat"/>
</dbReference>